<accession>A0A2T5G4V2</accession>
<dbReference type="Proteomes" id="UP000244016">
    <property type="component" value="Unassembled WGS sequence"/>
</dbReference>
<comment type="caution">
    <text evidence="1">The sequence shown here is derived from an EMBL/GenBank/DDBJ whole genome shotgun (WGS) entry which is preliminary data.</text>
</comment>
<evidence type="ECO:0000313" key="1">
    <source>
        <dbReference type="EMBL" id="PTQ51220.1"/>
    </source>
</evidence>
<organism evidence="1 2">
    <name type="scientific">Brockia lithotrophica</name>
    <dbReference type="NCBI Taxonomy" id="933949"/>
    <lineage>
        <taxon>Bacteria</taxon>
        <taxon>Bacillati</taxon>
        <taxon>Bacillota</taxon>
        <taxon>Bacilli</taxon>
        <taxon>Bacillales</taxon>
        <taxon>Bacillales Family X. Incertae Sedis</taxon>
        <taxon>Brockia</taxon>
    </lineage>
</organism>
<dbReference type="AlphaFoldDB" id="A0A2T5G4V2"/>
<dbReference type="EMBL" id="PEBW01000006">
    <property type="protein sequence ID" value="PTQ51220.1"/>
    <property type="molecule type" value="Genomic_DNA"/>
</dbReference>
<protein>
    <submittedName>
        <fullName evidence="1">Uncharacterized protein</fullName>
    </submittedName>
</protein>
<proteinExistence type="predicted"/>
<gene>
    <name evidence="1" type="ORF">BLITH_0046</name>
</gene>
<evidence type="ECO:0000313" key="2">
    <source>
        <dbReference type="Proteomes" id="UP000244016"/>
    </source>
</evidence>
<sequence>MPRCRTRRFRFFAWGRSSRLVPFSVSVPSDGQRRCTPRR</sequence>
<reference evidence="1 2" key="1">
    <citation type="submission" date="2017-08" db="EMBL/GenBank/DDBJ databases">
        <title>Burning lignite coal seam in the remote Altai Mountains harbors a hydrogen-driven thermophilic microbial community.</title>
        <authorList>
            <person name="Kadnikov V.V."/>
            <person name="Mardanov A.V."/>
            <person name="Ivasenko D."/>
            <person name="Beletsky A.V."/>
            <person name="Karnachuk O.V."/>
            <person name="Ravin N.V."/>
        </authorList>
    </citation>
    <scope>NUCLEOTIDE SEQUENCE [LARGE SCALE GENOMIC DNA]</scope>
    <source>
        <strain evidence="1">AL31</strain>
    </source>
</reference>
<name>A0A2T5G4V2_9BACL</name>